<feature type="transmembrane region" description="Helical" evidence="1">
    <location>
        <begin position="12"/>
        <end position="32"/>
    </location>
</feature>
<dbReference type="AlphaFoldDB" id="A0A7C4PN34"/>
<feature type="transmembrane region" description="Helical" evidence="1">
    <location>
        <begin position="109"/>
        <end position="133"/>
    </location>
</feature>
<keyword evidence="1" id="KW-0472">Membrane</keyword>
<reference evidence="2" key="1">
    <citation type="journal article" date="2020" name="mSystems">
        <title>Genome- and Community-Level Interaction Insights into Carbon Utilization and Element Cycling Functions of Hydrothermarchaeota in Hydrothermal Sediment.</title>
        <authorList>
            <person name="Zhou Z."/>
            <person name="Liu Y."/>
            <person name="Xu W."/>
            <person name="Pan J."/>
            <person name="Luo Z.H."/>
            <person name="Li M."/>
        </authorList>
    </citation>
    <scope>NUCLEOTIDE SEQUENCE [LARGE SCALE GENOMIC DNA]</scope>
    <source>
        <strain evidence="2">SpSt-573</strain>
    </source>
</reference>
<feature type="transmembrane region" description="Helical" evidence="1">
    <location>
        <begin position="224"/>
        <end position="243"/>
    </location>
</feature>
<feature type="transmembrane region" description="Helical" evidence="1">
    <location>
        <begin position="84"/>
        <end position="103"/>
    </location>
</feature>
<feature type="transmembrane region" description="Helical" evidence="1">
    <location>
        <begin position="52"/>
        <end position="72"/>
    </location>
</feature>
<comment type="caution">
    <text evidence="2">The sequence shown here is derived from an EMBL/GenBank/DDBJ whole genome shotgun (WGS) entry which is preliminary data.</text>
</comment>
<evidence type="ECO:0000256" key="1">
    <source>
        <dbReference type="SAM" id="Phobius"/>
    </source>
</evidence>
<gene>
    <name evidence="2" type="ORF">ENT37_12300</name>
</gene>
<protein>
    <submittedName>
        <fullName evidence="2">Uncharacterized protein</fullName>
    </submittedName>
</protein>
<proteinExistence type="predicted"/>
<evidence type="ECO:0000313" key="2">
    <source>
        <dbReference type="EMBL" id="HGS22629.1"/>
    </source>
</evidence>
<dbReference type="InterPro" id="IPR043715">
    <property type="entry name" value="DUF5656"/>
</dbReference>
<feature type="transmembrane region" description="Helical" evidence="1">
    <location>
        <begin position="197"/>
        <end position="218"/>
    </location>
</feature>
<name>A0A7C4PN34_9CHLR</name>
<sequence>MDEHRHLPDINRLSVLTAVILLAYAVTPFIQLPSRPIQLQLPGFFLTINLNFATFTSLLAAALSGVGADWLIRGHPRYQERGASARHWLLPALTAWVISVPLNRLEVGFSWWGIFSFGGLLLLAVVVSEYIALDPGDIRYAPAAIILNAVAFALFLVLAVSLRAAGLRLYGILSALGVAVFLASLRTLYLRLGGRWVWKWPLVITIVIGQMVTGLHYWPLTPLQFGLILVGATYALVSTAVGLEEGRSGRALLVEPLVMILLSWIMAFLVRG</sequence>
<accession>A0A7C4PN34</accession>
<dbReference type="Pfam" id="PF18900">
    <property type="entry name" value="DUF5656"/>
    <property type="match status" value="1"/>
</dbReference>
<keyword evidence="1" id="KW-0812">Transmembrane</keyword>
<keyword evidence="1" id="KW-1133">Transmembrane helix</keyword>
<feature type="transmembrane region" description="Helical" evidence="1">
    <location>
        <begin position="140"/>
        <end position="161"/>
    </location>
</feature>
<organism evidence="2">
    <name type="scientific">Anaerolinea thermolimosa</name>
    <dbReference type="NCBI Taxonomy" id="229919"/>
    <lineage>
        <taxon>Bacteria</taxon>
        <taxon>Bacillati</taxon>
        <taxon>Chloroflexota</taxon>
        <taxon>Anaerolineae</taxon>
        <taxon>Anaerolineales</taxon>
        <taxon>Anaerolineaceae</taxon>
        <taxon>Anaerolinea</taxon>
    </lineage>
</organism>
<feature type="transmembrane region" description="Helical" evidence="1">
    <location>
        <begin position="252"/>
        <end position="270"/>
    </location>
</feature>
<dbReference type="EMBL" id="DSYK01000613">
    <property type="protein sequence ID" value="HGS22629.1"/>
    <property type="molecule type" value="Genomic_DNA"/>
</dbReference>
<feature type="transmembrane region" description="Helical" evidence="1">
    <location>
        <begin position="167"/>
        <end position="185"/>
    </location>
</feature>